<feature type="binding site" evidence="2">
    <location>
        <position position="107"/>
    </location>
    <ligand>
        <name>CoA</name>
        <dbReference type="ChEBI" id="CHEBI:57287"/>
    </ligand>
</feature>
<dbReference type="STRING" id="408015.SXIM_31020"/>
<feature type="binding site" evidence="2">
    <location>
        <position position="48"/>
    </location>
    <ligand>
        <name>CoA</name>
        <dbReference type="ChEBI" id="CHEBI:57287"/>
    </ligand>
</feature>
<gene>
    <name evidence="6" type="ORF">SXIM_31020</name>
</gene>
<feature type="binding site" evidence="2">
    <location>
        <begin position="84"/>
        <end position="85"/>
    </location>
    <ligand>
        <name>CoA</name>
        <dbReference type="ChEBI" id="CHEBI:57287"/>
    </ligand>
</feature>
<reference evidence="6" key="1">
    <citation type="submission" date="2019-08" db="EMBL/GenBank/DDBJ databases">
        <title>Complete genome sequence of a mangrove-derived Streptomyces xiamenensis.</title>
        <authorList>
            <person name="Xu J."/>
        </authorList>
    </citation>
    <scope>NUCLEOTIDE SEQUENCE</scope>
    <source>
        <strain evidence="6">318</strain>
    </source>
</reference>
<dbReference type="EMBL" id="CP009922">
    <property type="protein sequence ID" value="AKG44486.1"/>
    <property type="molecule type" value="Genomic_DNA"/>
</dbReference>
<dbReference type="GO" id="GO:0009239">
    <property type="term" value="P:enterobactin biosynthetic process"/>
    <property type="evidence" value="ECO:0007669"/>
    <property type="project" value="InterPro"/>
</dbReference>
<dbReference type="AlphaFoldDB" id="A0A0F7CPD8"/>
<dbReference type="InterPro" id="IPR037143">
    <property type="entry name" value="4-PPantetheinyl_Trfase_dom_sf"/>
</dbReference>
<feature type="domain" description="4'-phosphopantetheinyl transferase" evidence="4">
    <location>
        <begin position="103"/>
        <end position="180"/>
    </location>
</feature>
<keyword evidence="7" id="KW-1185">Reference proteome</keyword>
<keyword evidence="1 6" id="KW-0808">Transferase</keyword>
<dbReference type="GO" id="GO:0008897">
    <property type="term" value="F:holo-[acyl-carrier-protein] synthase activity"/>
    <property type="evidence" value="ECO:0007669"/>
    <property type="project" value="InterPro"/>
</dbReference>
<dbReference type="KEGG" id="sxi:SXIM_31020"/>
<evidence type="ECO:0000259" key="4">
    <source>
        <dbReference type="Pfam" id="PF01648"/>
    </source>
</evidence>
<protein>
    <submittedName>
        <fullName evidence="6">4-phosphopantetheinyl transferase</fullName>
    </submittedName>
</protein>
<sequence>MIGELLPPPVSAVEMFGDPEPLPELFPEEEAVVARAVAKRRTEFATVRGCARTALERLGGPRVPLLPGERGAPRWPAGFLGSMTHCAGYRAAAVARTGGTLASIGLDAEPHEPLRDDGVLELVSLPEEREHLAKLAAGHPRVRWERLLFSAKESVYKAWFPLTGQWLGFEQARVTFDPGAGTFEAELLVPGPVVDGVGVGRFGGRWLVRDGVLLTAITVPRP</sequence>
<dbReference type="Proteomes" id="UP000034034">
    <property type="component" value="Chromosome"/>
</dbReference>
<dbReference type="PATRIC" id="fig|408015.6.peg.3143"/>
<dbReference type="SUPFAM" id="SSF56214">
    <property type="entry name" value="4'-phosphopantetheinyl transferase"/>
    <property type="match status" value="1"/>
</dbReference>
<dbReference type="InterPro" id="IPR008278">
    <property type="entry name" value="4-PPantetheinyl_Trfase_dom"/>
</dbReference>
<accession>A0A0F7CPD8</accession>
<feature type="binding site" evidence="2">
    <location>
        <position position="153"/>
    </location>
    <ligand>
        <name>CoA</name>
        <dbReference type="ChEBI" id="CHEBI:57287"/>
    </ligand>
</feature>
<evidence type="ECO:0000256" key="3">
    <source>
        <dbReference type="PIRSR" id="PIRSR603542-2"/>
    </source>
</evidence>
<dbReference type="PRINTS" id="PR01399">
    <property type="entry name" value="ENTSNTHTASED"/>
</dbReference>
<dbReference type="GO" id="GO:0005886">
    <property type="term" value="C:plasma membrane"/>
    <property type="evidence" value="ECO:0007669"/>
    <property type="project" value="TreeGrafter"/>
</dbReference>
<feature type="binding site" evidence="2">
    <location>
        <position position="40"/>
    </location>
    <ligand>
        <name>CoA</name>
        <dbReference type="ChEBI" id="CHEBI:57287"/>
    </ligand>
</feature>
<evidence type="ECO:0000256" key="2">
    <source>
        <dbReference type="PIRSR" id="PIRSR603542-1"/>
    </source>
</evidence>
<keyword evidence="3" id="KW-0479">Metal-binding</keyword>
<organism evidence="6 7">
    <name type="scientific">Streptomyces xiamenensis</name>
    <dbReference type="NCBI Taxonomy" id="408015"/>
    <lineage>
        <taxon>Bacteria</taxon>
        <taxon>Bacillati</taxon>
        <taxon>Actinomycetota</taxon>
        <taxon>Actinomycetes</taxon>
        <taxon>Kitasatosporales</taxon>
        <taxon>Streptomycetaceae</taxon>
        <taxon>Streptomyces</taxon>
    </lineage>
</organism>
<evidence type="ECO:0000256" key="1">
    <source>
        <dbReference type="ARBA" id="ARBA00022679"/>
    </source>
</evidence>
<feature type="binding site" evidence="2">
    <location>
        <position position="157"/>
    </location>
    <ligand>
        <name>CoA</name>
        <dbReference type="ChEBI" id="CHEBI:57287"/>
    </ligand>
</feature>
<dbReference type="HOGENOM" id="CLU_075076_0_0_11"/>
<feature type="domain" description="4'-phosphopantetheinyl transferase N-terminal" evidence="5">
    <location>
        <begin position="28"/>
        <end position="95"/>
    </location>
</feature>
<dbReference type="PANTHER" id="PTHR38096:SF1">
    <property type="entry name" value="ENTEROBACTIN SYNTHASE COMPONENT D"/>
    <property type="match status" value="1"/>
</dbReference>
<evidence type="ECO:0000259" key="5">
    <source>
        <dbReference type="Pfam" id="PF17837"/>
    </source>
</evidence>
<dbReference type="GO" id="GO:0009366">
    <property type="term" value="C:enterobactin synthetase complex"/>
    <property type="evidence" value="ECO:0007669"/>
    <property type="project" value="InterPro"/>
</dbReference>
<feature type="binding site" evidence="3">
    <location>
        <position position="107"/>
    </location>
    <ligand>
        <name>Mg(2+)</name>
        <dbReference type="ChEBI" id="CHEBI:18420"/>
    </ligand>
</feature>
<dbReference type="Pfam" id="PF17837">
    <property type="entry name" value="4PPT_N"/>
    <property type="match status" value="1"/>
</dbReference>
<evidence type="ECO:0000313" key="6">
    <source>
        <dbReference type="EMBL" id="AKG44486.1"/>
    </source>
</evidence>
<feature type="binding site" evidence="2">
    <location>
        <position position="167"/>
    </location>
    <ligand>
        <name>CoA</name>
        <dbReference type="ChEBI" id="CHEBI:57287"/>
    </ligand>
</feature>
<keyword evidence="3" id="KW-0460">Magnesium</keyword>
<comment type="cofactor">
    <cofactor evidence="3">
        <name>Mg(2+)</name>
        <dbReference type="ChEBI" id="CHEBI:18420"/>
    </cofactor>
</comment>
<feature type="binding site" evidence="3">
    <location>
        <position position="109"/>
    </location>
    <ligand>
        <name>Mg(2+)</name>
        <dbReference type="ChEBI" id="CHEBI:18420"/>
    </ligand>
</feature>
<dbReference type="Pfam" id="PF01648">
    <property type="entry name" value="ACPS"/>
    <property type="match status" value="1"/>
</dbReference>
<dbReference type="InterPro" id="IPR041354">
    <property type="entry name" value="4PPT_N"/>
</dbReference>
<dbReference type="InterPro" id="IPR003542">
    <property type="entry name" value="Enbac_synth_compD-like"/>
</dbReference>
<dbReference type="RefSeq" id="WP_030729683.1">
    <property type="nucleotide sequence ID" value="NZ_CP009922.3"/>
</dbReference>
<evidence type="ECO:0000313" key="7">
    <source>
        <dbReference type="Proteomes" id="UP000034034"/>
    </source>
</evidence>
<name>A0A0F7CPD8_9ACTN</name>
<dbReference type="GO" id="GO:0000287">
    <property type="term" value="F:magnesium ion binding"/>
    <property type="evidence" value="ECO:0007669"/>
    <property type="project" value="InterPro"/>
</dbReference>
<feature type="binding site" evidence="3">
    <location>
        <position position="108"/>
    </location>
    <ligand>
        <name>Mg(2+)</name>
        <dbReference type="ChEBI" id="CHEBI:18420"/>
    </ligand>
</feature>
<proteinExistence type="predicted"/>
<dbReference type="PANTHER" id="PTHR38096">
    <property type="entry name" value="ENTEROBACTIN SYNTHASE COMPONENT D"/>
    <property type="match status" value="1"/>
</dbReference>